<evidence type="ECO:0000256" key="5">
    <source>
        <dbReference type="ARBA" id="ARBA00020264"/>
    </source>
</evidence>
<feature type="compositionally biased region" description="Acidic residues" evidence="9">
    <location>
        <begin position="283"/>
        <end position="299"/>
    </location>
</feature>
<dbReference type="PANTHER" id="PTHR15641">
    <property type="entry name" value="ELONGATOR COMPLEX PROTEIN 5"/>
    <property type="match status" value="1"/>
</dbReference>
<feature type="chain" id="PRO_5017332168" description="Elongator complex protein 5" evidence="10">
    <location>
        <begin position="16"/>
        <end position="299"/>
    </location>
</feature>
<dbReference type="GO" id="GO:0005829">
    <property type="term" value="C:cytosol"/>
    <property type="evidence" value="ECO:0007669"/>
    <property type="project" value="TreeGrafter"/>
</dbReference>
<evidence type="ECO:0000256" key="2">
    <source>
        <dbReference type="ARBA" id="ARBA00004496"/>
    </source>
</evidence>
<dbReference type="STRING" id="7994.ENSAMXP00000036226"/>
<evidence type="ECO:0000256" key="7">
    <source>
        <dbReference type="ARBA" id="ARBA00022694"/>
    </source>
</evidence>
<dbReference type="Pfam" id="PF10483">
    <property type="entry name" value="Elong_Iki1"/>
    <property type="match status" value="2"/>
</dbReference>
<evidence type="ECO:0000256" key="1">
    <source>
        <dbReference type="ARBA" id="ARBA00004123"/>
    </source>
</evidence>
<dbReference type="GO" id="GO:0005634">
    <property type="term" value="C:nucleus"/>
    <property type="evidence" value="ECO:0007669"/>
    <property type="project" value="UniProtKB-SubCell"/>
</dbReference>
<dbReference type="InParanoid" id="A0A3B1J2T7"/>
<dbReference type="CDD" id="cd19496">
    <property type="entry name" value="Elp5"/>
    <property type="match status" value="1"/>
</dbReference>
<dbReference type="UniPathway" id="UPA00988"/>
<evidence type="ECO:0000256" key="10">
    <source>
        <dbReference type="SAM" id="SignalP"/>
    </source>
</evidence>
<dbReference type="InterPro" id="IPR027417">
    <property type="entry name" value="P-loop_NTPase"/>
</dbReference>
<dbReference type="AlphaFoldDB" id="A0A3B1J2T7"/>
<reference evidence="11" key="3">
    <citation type="submission" date="2025-08" db="UniProtKB">
        <authorList>
            <consortium name="Ensembl"/>
        </authorList>
    </citation>
    <scope>IDENTIFICATION</scope>
</reference>
<dbReference type="InterPro" id="IPR019519">
    <property type="entry name" value="Elp5"/>
</dbReference>
<dbReference type="FunCoup" id="A0A3B1J2T7">
    <property type="interactions" value="734"/>
</dbReference>
<feature type="region of interest" description="Disordered" evidence="9">
    <location>
        <begin position="270"/>
        <end position="299"/>
    </location>
</feature>
<evidence type="ECO:0000313" key="12">
    <source>
        <dbReference type="Proteomes" id="UP000018467"/>
    </source>
</evidence>
<evidence type="ECO:0000313" key="11">
    <source>
        <dbReference type="Ensembl" id="ENSAMXP00000036226.1"/>
    </source>
</evidence>
<dbReference type="PANTHER" id="PTHR15641:SF1">
    <property type="entry name" value="ELONGATOR COMPLEX PROTEIN 5"/>
    <property type="match status" value="1"/>
</dbReference>
<proteinExistence type="inferred from homology"/>
<comment type="subcellular location">
    <subcellularLocation>
        <location evidence="2">Cytoplasm</location>
    </subcellularLocation>
    <subcellularLocation>
        <location evidence="1">Nucleus</location>
    </subcellularLocation>
</comment>
<evidence type="ECO:0000256" key="6">
    <source>
        <dbReference type="ARBA" id="ARBA00022490"/>
    </source>
</evidence>
<protein>
    <recommendedName>
        <fullName evidence="5">Elongator complex protein 5</fullName>
    </recommendedName>
</protein>
<comment type="similarity">
    <text evidence="4">Belongs to the ELP5 family.</text>
</comment>
<keyword evidence="6" id="KW-0963">Cytoplasm</keyword>
<dbReference type="Gene3D" id="3.40.50.300">
    <property type="entry name" value="P-loop containing nucleotide triphosphate hydrolases"/>
    <property type="match status" value="1"/>
</dbReference>
<organism evidence="11 12">
    <name type="scientific">Astyanax mexicanus</name>
    <name type="common">Blind cave fish</name>
    <name type="synonym">Astyanax fasciatus mexicanus</name>
    <dbReference type="NCBI Taxonomy" id="7994"/>
    <lineage>
        <taxon>Eukaryota</taxon>
        <taxon>Metazoa</taxon>
        <taxon>Chordata</taxon>
        <taxon>Craniata</taxon>
        <taxon>Vertebrata</taxon>
        <taxon>Euteleostomi</taxon>
        <taxon>Actinopterygii</taxon>
        <taxon>Neopterygii</taxon>
        <taxon>Teleostei</taxon>
        <taxon>Ostariophysi</taxon>
        <taxon>Characiformes</taxon>
        <taxon>Characoidei</taxon>
        <taxon>Acestrorhamphidae</taxon>
        <taxon>Acestrorhamphinae</taxon>
        <taxon>Astyanax</taxon>
    </lineage>
</organism>
<evidence type="ECO:0000256" key="9">
    <source>
        <dbReference type="SAM" id="MobiDB-lite"/>
    </source>
</evidence>
<comment type="pathway">
    <text evidence="3">tRNA modification; 5-methoxycarbonylmethyl-2-thiouridine-tRNA biosynthesis.</text>
</comment>
<evidence type="ECO:0000256" key="4">
    <source>
        <dbReference type="ARBA" id="ARBA00009567"/>
    </source>
</evidence>
<keyword evidence="8" id="KW-0539">Nucleus</keyword>
<feature type="signal peptide" evidence="10">
    <location>
        <begin position="1"/>
        <end position="15"/>
    </location>
</feature>
<accession>A0A3B1J2T7</accession>
<evidence type="ECO:0000256" key="8">
    <source>
        <dbReference type="ARBA" id="ARBA00023242"/>
    </source>
</evidence>
<dbReference type="Bgee" id="ENSAMXG00000011835">
    <property type="expression patterns" value="Expressed in testis and 13 other cell types or tissues"/>
</dbReference>
<keyword evidence="7" id="KW-0819">tRNA processing</keyword>
<keyword evidence="12" id="KW-1185">Reference proteome</keyword>
<dbReference type="GO" id="GO:0002098">
    <property type="term" value="P:tRNA wobble uridine modification"/>
    <property type="evidence" value="ECO:0007669"/>
    <property type="project" value="InterPro"/>
</dbReference>
<sequence length="299" mass="33812">HLFSLLLTLLKTADLNCVYSPSDTSSYSGRDLLKYCINCALKREEDVHVLGFEVPEQELRSELDSNNKHLFHFHNAYSDPLGWRKQSSFTVEQFSAENITRLVRETKHAKASVLVIDSLSWIERHHNPVAICQQLHKLKKGGAIRTICCLLHMDLHQQGIVESICHLANTVITVTAVNNALYAEAKTTHRKKSGKVMQEEEFFTVMENLSLSIEKRPSQSGHAQVHSDAKVDPASNLTFNLRLSEVEREAKEKVALPFVFSQEKKSALLKKGQGSGRIIYEPDANDDFDEEDPDDDLDI</sequence>
<dbReference type="Proteomes" id="UP000018467">
    <property type="component" value="Unassembled WGS sequence"/>
</dbReference>
<dbReference type="Ensembl" id="ENSAMXT00000031311.1">
    <property type="protein sequence ID" value="ENSAMXP00000036226.1"/>
    <property type="gene ID" value="ENSAMXG00000011835.2"/>
</dbReference>
<dbReference type="GO" id="GO:0000049">
    <property type="term" value="F:tRNA binding"/>
    <property type="evidence" value="ECO:0007669"/>
    <property type="project" value="TreeGrafter"/>
</dbReference>
<name>A0A3B1J2T7_ASTMX</name>
<reference evidence="12" key="1">
    <citation type="submission" date="2013-03" db="EMBL/GenBank/DDBJ databases">
        <authorList>
            <person name="Jeffery W."/>
            <person name="Warren W."/>
            <person name="Wilson R.K."/>
        </authorList>
    </citation>
    <scope>NUCLEOTIDE SEQUENCE</scope>
    <source>
        <strain evidence="12">female</strain>
    </source>
</reference>
<reference evidence="11" key="4">
    <citation type="submission" date="2025-09" db="UniProtKB">
        <authorList>
            <consortium name="Ensembl"/>
        </authorList>
    </citation>
    <scope>IDENTIFICATION</scope>
</reference>
<reference evidence="12" key="2">
    <citation type="journal article" date="2014" name="Nat. Commun.">
        <title>The cavefish genome reveals candidate genes for eye loss.</title>
        <authorList>
            <person name="McGaugh S.E."/>
            <person name="Gross J.B."/>
            <person name="Aken B."/>
            <person name="Blin M."/>
            <person name="Borowsky R."/>
            <person name="Chalopin D."/>
            <person name="Hinaux H."/>
            <person name="Jeffery W.R."/>
            <person name="Keene A."/>
            <person name="Ma L."/>
            <person name="Minx P."/>
            <person name="Murphy D."/>
            <person name="O'Quin K.E."/>
            <person name="Retaux S."/>
            <person name="Rohner N."/>
            <person name="Searle S.M."/>
            <person name="Stahl B.A."/>
            <person name="Tabin C."/>
            <person name="Volff J.N."/>
            <person name="Yoshizawa M."/>
            <person name="Warren W.C."/>
        </authorList>
    </citation>
    <scope>NUCLEOTIDE SEQUENCE [LARGE SCALE GENOMIC DNA]</scope>
    <source>
        <strain evidence="12">female</strain>
    </source>
</reference>
<keyword evidence="10" id="KW-0732">Signal</keyword>
<dbReference type="GO" id="GO:0033588">
    <property type="term" value="C:elongator holoenzyme complex"/>
    <property type="evidence" value="ECO:0007669"/>
    <property type="project" value="InterPro"/>
</dbReference>
<evidence type="ECO:0000256" key="3">
    <source>
        <dbReference type="ARBA" id="ARBA00005043"/>
    </source>
</evidence>
<dbReference type="GeneTree" id="ENSGT00390000009210"/>